<comment type="catalytic activity">
    <reaction evidence="1">
        <text>a beta-lactam + H2O = a substituted beta-amino acid</text>
        <dbReference type="Rhea" id="RHEA:20401"/>
        <dbReference type="ChEBI" id="CHEBI:15377"/>
        <dbReference type="ChEBI" id="CHEBI:35627"/>
        <dbReference type="ChEBI" id="CHEBI:140347"/>
        <dbReference type="EC" id="3.5.2.6"/>
    </reaction>
</comment>
<evidence type="ECO:0000313" key="7">
    <source>
        <dbReference type="EMBL" id="MCM8558040.1"/>
    </source>
</evidence>
<reference evidence="7" key="1">
    <citation type="submission" date="2022-06" db="EMBL/GenBank/DDBJ databases">
        <title>Sphingomicrobium sedimins sp. nov., a marine bacterium isolated from tidal flat.</title>
        <authorList>
            <person name="Kim C.-H."/>
            <person name="Yoo Y."/>
            <person name="Kim J.-J."/>
        </authorList>
    </citation>
    <scope>NUCLEOTIDE SEQUENCE</scope>
    <source>
        <strain evidence="7">GRR-S6-50</strain>
    </source>
</reference>
<comment type="similarity">
    <text evidence="2">Belongs to the class-A beta-lactamase family.</text>
</comment>
<dbReference type="SUPFAM" id="SSF56601">
    <property type="entry name" value="beta-lactamase/transpeptidase-like"/>
    <property type="match status" value="1"/>
</dbReference>
<feature type="chain" id="PRO_5040870914" description="beta-lactamase" evidence="5">
    <location>
        <begin position="23"/>
        <end position="390"/>
    </location>
</feature>
<evidence type="ECO:0000256" key="2">
    <source>
        <dbReference type="ARBA" id="ARBA00009009"/>
    </source>
</evidence>
<dbReference type="GO" id="GO:0030655">
    <property type="term" value="P:beta-lactam antibiotic catabolic process"/>
    <property type="evidence" value="ECO:0007669"/>
    <property type="project" value="InterPro"/>
</dbReference>
<evidence type="ECO:0000256" key="1">
    <source>
        <dbReference type="ARBA" id="ARBA00001526"/>
    </source>
</evidence>
<dbReference type="AlphaFoldDB" id="A0A9X2J3G8"/>
<dbReference type="PANTHER" id="PTHR35333:SF3">
    <property type="entry name" value="BETA-LACTAMASE-TYPE TRANSPEPTIDASE FOLD CONTAINING PROTEIN"/>
    <property type="match status" value="1"/>
</dbReference>
<protein>
    <recommendedName>
        <fullName evidence="3">beta-lactamase</fullName>
        <ecNumber evidence="3">3.5.2.6</ecNumber>
    </recommendedName>
</protein>
<feature type="compositionally biased region" description="Polar residues" evidence="4">
    <location>
        <begin position="34"/>
        <end position="47"/>
    </location>
</feature>
<accession>A0A9X2J3G8</accession>
<evidence type="ECO:0000256" key="5">
    <source>
        <dbReference type="SAM" id="SignalP"/>
    </source>
</evidence>
<dbReference type="GO" id="GO:0046677">
    <property type="term" value="P:response to antibiotic"/>
    <property type="evidence" value="ECO:0007669"/>
    <property type="project" value="InterPro"/>
</dbReference>
<evidence type="ECO:0000256" key="4">
    <source>
        <dbReference type="SAM" id="MobiDB-lite"/>
    </source>
</evidence>
<dbReference type="Gene3D" id="3.40.710.10">
    <property type="entry name" value="DD-peptidase/beta-lactamase superfamily"/>
    <property type="match status" value="1"/>
</dbReference>
<keyword evidence="7" id="KW-0378">Hydrolase</keyword>
<dbReference type="Pfam" id="PF13354">
    <property type="entry name" value="Beta-lactamase2"/>
    <property type="match status" value="1"/>
</dbReference>
<feature type="domain" description="Beta-lactamase class A catalytic" evidence="6">
    <location>
        <begin position="96"/>
        <end position="355"/>
    </location>
</feature>
<evidence type="ECO:0000256" key="3">
    <source>
        <dbReference type="ARBA" id="ARBA00012865"/>
    </source>
</evidence>
<keyword evidence="5" id="KW-0732">Signal</keyword>
<proteinExistence type="inferred from homology"/>
<dbReference type="RefSeq" id="WP_252114637.1">
    <property type="nucleotide sequence ID" value="NZ_JAMSHT010000001.1"/>
</dbReference>
<dbReference type="GO" id="GO:0008800">
    <property type="term" value="F:beta-lactamase activity"/>
    <property type="evidence" value="ECO:0007669"/>
    <property type="project" value="UniProtKB-EC"/>
</dbReference>
<gene>
    <name evidence="7" type="ORF">NDO55_09420</name>
</gene>
<dbReference type="EC" id="3.5.2.6" evidence="3"/>
<dbReference type="PANTHER" id="PTHR35333">
    <property type="entry name" value="BETA-LACTAMASE"/>
    <property type="match status" value="1"/>
</dbReference>
<sequence length="390" mass="42318">MSSWLSKSVIVSAILAASTAGAAVQTERMAEPQATATPVDQPVSNGTIAADRGTREAQERDFRIVLPEAAPAQPAHVAELNEQILDRVRQFNGISGIAIRAVDEGWEAGWQEDRLMPQQSVSKLWVSLTVMDQVDRGEIQLGQTLSFDRNDVTLWSRSTASKILAGGYRRSVENLMFDALTRSDNHANDKLLRLVGGPDAVRATIRDKGLGPIRFGDGERIMQAQVAGLTWRQSYAYNNGFNRARAALPTSERRAAFQKYIDDPYDGAAASAIARTLARLEKGELLTPQSTAKMLTTMGLARTGRSRVTAGLARGWDWAHKTGTGQVFQGTVAGVNDVGILTAPDGTTYAMAILTVSADGQPGAQRLMQDITRMVIAHHDRYGRNRSDAV</sequence>
<organism evidence="7 8">
    <name type="scientific">Sphingomicrobium sediminis</name>
    <dbReference type="NCBI Taxonomy" id="2950949"/>
    <lineage>
        <taxon>Bacteria</taxon>
        <taxon>Pseudomonadati</taxon>
        <taxon>Pseudomonadota</taxon>
        <taxon>Alphaproteobacteria</taxon>
        <taxon>Sphingomonadales</taxon>
        <taxon>Sphingomonadaceae</taxon>
        <taxon>Sphingomicrobium</taxon>
    </lineage>
</organism>
<keyword evidence="8" id="KW-1185">Reference proteome</keyword>
<evidence type="ECO:0000259" key="6">
    <source>
        <dbReference type="Pfam" id="PF13354"/>
    </source>
</evidence>
<dbReference type="InterPro" id="IPR045155">
    <property type="entry name" value="Beta-lactam_cat"/>
</dbReference>
<dbReference type="InterPro" id="IPR000871">
    <property type="entry name" value="Beta-lactam_class-A"/>
</dbReference>
<comment type="caution">
    <text evidence="7">The sequence shown here is derived from an EMBL/GenBank/DDBJ whole genome shotgun (WGS) entry which is preliminary data.</text>
</comment>
<feature type="signal peptide" evidence="5">
    <location>
        <begin position="1"/>
        <end position="22"/>
    </location>
</feature>
<dbReference type="InterPro" id="IPR012338">
    <property type="entry name" value="Beta-lactam/transpept-like"/>
</dbReference>
<name>A0A9X2J3G8_9SPHN</name>
<feature type="region of interest" description="Disordered" evidence="4">
    <location>
        <begin position="30"/>
        <end position="56"/>
    </location>
</feature>
<evidence type="ECO:0000313" key="8">
    <source>
        <dbReference type="Proteomes" id="UP001155128"/>
    </source>
</evidence>
<dbReference type="EMBL" id="JAMSHT010000001">
    <property type="protein sequence ID" value="MCM8558040.1"/>
    <property type="molecule type" value="Genomic_DNA"/>
</dbReference>
<dbReference type="Proteomes" id="UP001155128">
    <property type="component" value="Unassembled WGS sequence"/>
</dbReference>